<dbReference type="AlphaFoldDB" id="A0A1T4K4Z5"/>
<dbReference type="Pfam" id="PF01930">
    <property type="entry name" value="Cas_Cas4"/>
    <property type="match status" value="1"/>
</dbReference>
<evidence type="ECO:0000313" key="15">
    <source>
        <dbReference type="Proteomes" id="UP000191153"/>
    </source>
</evidence>
<comment type="similarity">
    <text evidence="1 12">Belongs to the CRISPR-associated exonuclease Cas4 family.</text>
</comment>
<evidence type="ECO:0000256" key="9">
    <source>
        <dbReference type="ARBA" id="ARBA00023014"/>
    </source>
</evidence>
<evidence type="ECO:0000256" key="10">
    <source>
        <dbReference type="ARBA" id="ARBA00023118"/>
    </source>
</evidence>
<evidence type="ECO:0000313" key="14">
    <source>
        <dbReference type="EMBL" id="SJZ37504.1"/>
    </source>
</evidence>
<evidence type="ECO:0000256" key="2">
    <source>
        <dbReference type="ARBA" id="ARBA00012768"/>
    </source>
</evidence>
<evidence type="ECO:0000256" key="1">
    <source>
        <dbReference type="ARBA" id="ARBA00009189"/>
    </source>
</evidence>
<dbReference type="InterPro" id="IPR022765">
    <property type="entry name" value="Dna2/Cas4_DUF83"/>
</dbReference>
<evidence type="ECO:0000256" key="4">
    <source>
        <dbReference type="ARBA" id="ARBA00022722"/>
    </source>
</evidence>
<dbReference type="STRING" id="180163.SAMN02745174_00307"/>
<sequence length="190" mass="22981">MISATDLKNYLYCPRIIFYKKIHNLKEPIKNNILIKEGIKKHITKLNKNKYICKFLEGFIERKVEFKIYNEKLKLIGVIDELYFYEDELIIIEYKNSIYKGEVNNGELFQLIFYSLLVRNEYKKKINKGYIFYMKGKKKIAEIIFEKEDYLKCIKIIKNIFKIIDDEANPEVLENHEKCRGCEYKRLCFL</sequence>
<organism evidence="14 15">
    <name type="scientific">Cetobacterium ceti</name>
    <dbReference type="NCBI Taxonomy" id="180163"/>
    <lineage>
        <taxon>Bacteria</taxon>
        <taxon>Fusobacteriati</taxon>
        <taxon>Fusobacteriota</taxon>
        <taxon>Fusobacteriia</taxon>
        <taxon>Fusobacteriales</taxon>
        <taxon>Fusobacteriaceae</taxon>
        <taxon>Cetobacterium</taxon>
    </lineage>
</organism>
<evidence type="ECO:0000256" key="6">
    <source>
        <dbReference type="ARBA" id="ARBA00022801"/>
    </source>
</evidence>
<evidence type="ECO:0000256" key="8">
    <source>
        <dbReference type="ARBA" id="ARBA00023004"/>
    </source>
</evidence>
<evidence type="ECO:0000259" key="13">
    <source>
        <dbReference type="Pfam" id="PF01930"/>
    </source>
</evidence>
<dbReference type="InterPro" id="IPR013343">
    <property type="entry name" value="CRISPR-assoc_prot_Cas4"/>
</dbReference>
<name>A0A1T4K4Z5_9FUSO</name>
<comment type="cofactor">
    <cofactor evidence="12">
        <name>iron-sulfur cluster</name>
        <dbReference type="ChEBI" id="CHEBI:30408"/>
    </cofactor>
</comment>
<keyword evidence="6 12" id="KW-0378">Hydrolase</keyword>
<dbReference type="EC" id="3.1.12.1" evidence="2 12"/>
<dbReference type="GO" id="GO:0051536">
    <property type="term" value="F:iron-sulfur cluster binding"/>
    <property type="evidence" value="ECO:0007669"/>
    <property type="project" value="UniProtKB-KW"/>
</dbReference>
<keyword evidence="11 12" id="KW-0464">Manganese</keyword>
<dbReference type="OrthoDB" id="9781776at2"/>
<evidence type="ECO:0000256" key="12">
    <source>
        <dbReference type="RuleBase" id="RU365022"/>
    </source>
</evidence>
<accession>A0A1T4K4Z5</accession>
<dbReference type="PANTHER" id="PTHR36531">
    <property type="entry name" value="CRISPR-ASSOCIATED EXONUCLEASE CAS4"/>
    <property type="match status" value="1"/>
</dbReference>
<dbReference type="EMBL" id="FUWX01000004">
    <property type="protein sequence ID" value="SJZ37504.1"/>
    <property type="molecule type" value="Genomic_DNA"/>
</dbReference>
<dbReference type="GO" id="GO:0004527">
    <property type="term" value="F:exonuclease activity"/>
    <property type="evidence" value="ECO:0007669"/>
    <property type="project" value="UniProtKB-KW"/>
</dbReference>
<dbReference type="InterPro" id="IPR011604">
    <property type="entry name" value="PDDEXK-like_dom_sf"/>
</dbReference>
<protein>
    <recommendedName>
        <fullName evidence="3 12">CRISPR-associated exonuclease Cas4</fullName>
        <ecNumber evidence="2 12">3.1.12.1</ecNumber>
    </recommendedName>
</protein>
<dbReference type="GO" id="GO:0046872">
    <property type="term" value="F:metal ion binding"/>
    <property type="evidence" value="ECO:0007669"/>
    <property type="project" value="UniProtKB-KW"/>
</dbReference>
<evidence type="ECO:0000256" key="3">
    <source>
        <dbReference type="ARBA" id="ARBA00020049"/>
    </source>
</evidence>
<dbReference type="Gene3D" id="3.90.320.10">
    <property type="match status" value="1"/>
</dbReference>
<feature type="domain" description="DUF83" evidence="13">
    <location>
        <begin position="5"/>
        <end position="189"/>
    </location>
</feature>
<keyword evidence="4 12" id="KW-0540">Nuclease</keyword>
<evidence type="ECO:0000256" key="11">
    <source>
        <dbReference type="ARBA" id="ARBA00023211"/>
    </source>
</evidence>
<dbReference type="Proteomes" id="UP000191153">
    <property type="component" value="Unassembled WGS sequence"/>
</dbReference>
<dbReference type="NCBIfam" id="TIGR00372">
    <property type="entry name" value="cas4"/>
    <property type="match status" value="1"/>
</dbReference>
<keyword evidence="10 12" id="KW-0051">Antiviral defense</keyword>
<comment type="function">
    <text evidence="12">CRISPR (clustered regularly interspaced short palindromic repeat) is an adaptive immune system that provides protection against mobile genetic elements (viruses, transposable elements and conjugative plasmids). CRISPR clusters contain sequences complementary to antecedent mobile elements and target invading nucleic acids. CRISPR clusters are transcribed and processed into CRISPR RNA (crRNA).</text>
</comment>
<comment type="cofactor">
    <cofactor evidence="12">
        <name>Mg(2+)</name>
        <dbReference type="ChEBI" id="CHEBI:18420"/>
    </cofactor>
    <cofactor evidence="12">
        <name>Mn(2+)</name>
        <dbReference type="ChEBI" id="CHEBI:29035"/>
    </cofactor>
    <text evidence="12">Mg(2+) or Mn(2+) required for ssDNA cleavage activity.</text>
</comment>
<evidence type="ECO:0000256" key="5">
    <source>
        <dbReference type="ARBA" id="ARBA00022723"/>
    </source>
</evidence>
<keyword evidence="8 12" id="KW-0408">Iron</keyword>
<proteinExistence type="inferred from homology"/>
<reference evidence="14 15" key="1">
    <citation type="submission" date="2017-02" db="EMBL/GenBank/DDBJ databases">
        <authorList>
            <person name="Peterson S.W."/>
        </authorList>
    </citation>
    <scope>NUCLEOTIDE SEQUENCE [LARGE SCALE GENOMIC DNA]</scope>
    <source>
        <strain evidence="14 15">ATCC 700028</strain>
    </source>
</reference>
<dbReference type="RefSeq" id="WP_078692848.1">
    <property type="nucleotide sequence ID" value="NZ_FUWX01000004.1"/>
</dbReference>
<keyword evidence="7 12" id="KW-0269">Exonuclease</keyword>
<evidence type="ECO:0000256" key="7">
    <source>
        <dbReference type="ARBA" id="ARBA00022839"/>
    </source>
</evidence>
<keyword evidence="5 12" id="KW-0479">Metal-binding</keyword>
<dbReference type="GO" id="GO:0051607">
    <property type="term" value="P:defense response to virus"/>
    <property type="evidence" value="ECO:0007669"/>
    <property type="project" value="UniProtKB-KW"/>
</dbReference>
<keyword evidence="9 12" id="KW-0411">Iron-sulfur</keyword>
<dbReference type="PANTHER" id="PTHR36531:SF2">
    <property type="entry name" value="CRISPR-ASSOCIATED EXONUCLEASE CAS4"/>
    <property type="match status" value="1"/>
</dbReference>
<gene>
    <name evidence="14" type="ORF">SAMN02745174_00307</name>
</gene>
<keyword evidence="15" id="KW-1185">Reference proteome</keyword>
<dbReference type="InterPro" id="IPR051827">
    <property type="entry name" value="Cas4_exonuclease"/>
</dbReference>